<dbReference type="Proteomes" id="UP001200034">
    <property type="component" value="Unassembled WGS sequence"/>
</dbReference>
<protein>
    <submittedName>
        <fullName evidence="2">Uncharacterized protein</fullName>
    </submittedName>
</protein>
<feature type="chain" id="PRO_5042048140" evidence="1">
    <location>
        <begin position="21"/>
        <end position="78"/>
    </location>
</feature>
<dbReference type="AlphaFoldDB" id="A0AAD4PJL3"/>
<evidence type="ECO:0000313" key="2">
    <source>
        <dbReference type="EMBL" id="KAH8369547.1"/>
    </source>
</evidence>
<keyword evidence="3" id="KW-1185">Reference proteome</keyword>
<evidence type="ECO:0000313" key="3">
    <source>
        <dbReference type="Proteomes" id="UP001200034"/>
    </source>
</evidence>
<gene>
    <name evidence="2" type="ORF">KR093_000169</name>
</gene>
<proteinExistence type="predicted"/>
<reference evidence="2" key="1">
    <citation type="journal article" date="2021" name="Mol. Ecol. Resour.">
        <title>Phylogenomic analyses of the genus Drosophila reveals genomic signals of climate adaptation.</title>
        <authorList>
            <person name="Li F."/>
            <person name="Rane R.V."/>
            <person name="Luria V."/>
            <person name="Xiong Z."/>
            <person name="Chen J."/>
            <person name="Li Z."/>
            <person name="Catullo R.A."/>
            <person name="Griffin P.C."/>
            <person name="Schiffer M."/>
            <person name="Pearce S."/>
            <person name="Lee S.F."/>
            <person name="McElroy K."/>
            <person name="Stocker A."/>
            <person name="Shirriffs J."/>
            <person name="Cockerell F."/>
            <person name="Coppin C."/>
            <person name="Sgro C.M."/>
            <person name="Karger A."/>
            <person name="Cain J.W."/>
            <person name="Weber J.A."/>
            <person name="Santpere G."/>
            <person name="Kirschner M.W."/>
            <person name="Hoffmann A.A."/>
            <person name="Oakeshott J.G."/>
            <person name="Zhang G."/>
        </authorList>
    </citation>
    <scope>NUCLEOTIDE SEQUENCE</scope>
    <source>
        <strain evidence="2">BGI-SZ-2011g</strain>
    </source>
</reference>
<dbReference type="InterPro" id="IPR003475">
    <property type="entry name" value="Insect_Unk"/>
</dbReference>
<sequence>SLYILSSLVICSLYLLQVQANRRTCEQLSRVCARNEVRIGIEDDVTKYLNAECRRRDRRWKNITRCELERAACECKLQ</sequence>
<keyword evidence="1" id="KW-0732">Signal</keyword>
<name>A0AAD4PJL3_9MUSC</name>
<feature type="non-terminal residue" evidence="2">
    <location>
        <position position="78"/>
    </location>
</feature>
<dbReference type="Pfam" id="PF02448">
    <property type="entry name" value="L71"/>
    <property type="match status" value="1"/>
</dbReference>
<feature type="non-terminal residue" evidence="2">
    <location>
        <position position="1"/>
    </location>
</feature>
<organism evidence="2 3">
    <name type="scientific">Drosophila rubida</name>
    <dbReference type="NCBI Taxonomy" id="30044"/>
    <lineage>
        <taxon>Eukaryota</taxon>
        <taxon>Metazoa</taxon>
        <taxon>Ecdysozoa</taxon>
        <taxon>Arthropoda</taxon>
        <taxon>Hexapoda</taxon>
        <taxon>Insecta</taxon>
        <taxon>Pterygota</taxon>
        <taxon>Neoptera</taxon>
        <taxon>Endopterygota</taxon>
        <taxon>Diptera</taxon>
        <taxon>Brachycera</taxon>
        <taxon>Muscomorpha</taxon>
        <taxon>Ephydroidea</taxon>
        <taxon>Drosophilidae</taxon>
        <taxon>Drosophila</taxon>
    </lineage>
</organism>
<comment type="caution">
    <text evidence="2">The sequence shown here is derived from an EMBL/GenBank/DDBJ whole genome shotgun (WGS) entry which is preliminary data.</text>
</comment>
<feature type="signal peptide" evidence="1">
    <location>
        <begin position="1"/>
        <end position="20"/>
    </location>
</feature>
<accession>A0AAD4PJL3</accession>
<dbReference type="EMBL" id="JAJJHW010002585">
    <property type="protein sequence ID" value="KAH8369547.1"/>
    <property type="molecule type" value="Genomic_DNA"/>
</dbReference>
<evidence type="ECO:0000256" key="1">
    <source>
        <dbReference type="SAM" id="SignalP"/>
    </source>
</evidence>